<evidence type="ECO:0000259" key="1">
    <source>
        <dbReference type="Pfam" id="PF21758"/>
    </source>
</evidence>
<dbReference type="InterPro" id="IPR048844">
    <property type="entry name" value="LpdD_chaperone-like"/>
</dbReference>
<reference evidence="2 3" key="1">
    <citation type="submission" date="2019-04" db="EMBL/GenBank/DDBJ databases">
        <title>Cohnella sp. nov. isolated from preserved vegetables.</title>
        <authorList>
            <person name="Lin S.-Y."/>
            <person name="Hung M.-H."/>
            <person name="Young C.-C."/>
        </authorList>
    </citation>
    <scope>NUCLEOTIDE SEQUENCE [LARGE SCALE GENOMIC DNA]</scope>
    <source>
        <strain evidence="2 3">CC-MHH1044</strain>
    </source>
</reference>
<gene>
    <name evidence="2" type="ORF">E6C55_05615</name>
</gene>
<proteinExistence type="predicted"/>
<comment type="caution">
    <text evidence="2">The sequence shown here is derived from an EMBL/GenBank/DDBJ whole genome shotgun (WGS) entry which is preliminary data.</text>
</comment>
<dbReference type="EMBL" id="SSOB01000005">
    <property type="protein sequence ID" value="THF83327.1"/>
    <property type="molecule type" value="Genomic_DNA"/>
</dbReference>
<dbReference type="Proteomes" id="UP000310636">
    <property type="component" value="Unassembled WGS sequence"/>
</dbReference>
<dbReference type="OrthoDB" id="2474789at2"/>
<organism evidence="2 3">
    <name type="scientific">Cohnella fermenti</name>
    <dbReference type="NCBI Taxonomy" id="2565925"/>
    <lineage>
        <taxon>Bacteria</taxon>
        <taxon>Bacillati</taxon>
        <taxon>Bacillota</taxon>
        <taxon>Bacilli</taxon>
        <taxon>Bacillales</taxon>
        <taxon>Paenibacillaceae</taxon>
        <taxon>Cohnella</taxon>
    </lineage>
</organism>
<dbReference type="Pfam" id="PF21758">
    <property type="entry name" value="PAC_bac"/>
    <property type="match status" value="1"/>
</dbReference>
<evidence type="ECO:0000313" key="2">
    <source>
        <dbReference type="EMBL" id="THF83327.1"/>
    </source>
</evidence>
<evidence type="ECO:0000313" key="3">
    <source>
        <dbReference type="Proteomes" id="UP000310636"/>
    </source>
</evidence>
<protein>
    <recommendedName>
        <fullName evidence="1">Prenylated flavin chaperone LpdD-like domain-containing protein</fullName>
    </recommendedName>
</protein>
<dbReference type="RefSeq" id="WP_136368807.1">
    <property type="nucleotide sequence ID" value="NZ_SSOB01000005.1"/>
</dbReference>
<dbReference type="AlphaFoldDB" id="A0A4V3WGD6"/>
<sequence length="109" mass="11548">MSGIEIDIRRVSMGRDVVFIVTGGTAHLGAAAVACGEDGRIVHASAWKLPGHREEELAAELAAMAALSLGRTVAVLAGIHLDRPTRLEIEEAVAAARSRMRQALDEFSC</sequence>
<keyword evidence="3" id="KW-1185">Reference proteome</keyword>
<feature type="domain" description="Prenylated flavin chaperone LpdD-like" evidence="1">
    <location>
        <begin position="3"/>
        <end position="107"/>
    </location>
</feature>
<name>A0A4V3WGD6_9BACL</name>
<accession>A0A4V3WGD6</accession>